<feature type="transmembrane region" description="Helical" evidence="10">
    <location>
        <begin position="151"/>
        <end position="176"/>
    </location>
</feature>
<keyword evidence="2" id="KW-0813">Transport</keyword>
<name>A0ABP8AMX6_9MICO</name>
<evidence type="ECO:0000259" key="11">
    <source>
        <dbReference type="Pfam" id="PF00999"/>
    </source>
</evidence>
<dbReference type="Pfam" id="PF00999">
    <property type="entry name" value="Na_H_Exchanger"/>
    <property type="match status" value="1"/>
</dbReference>
<evidence type="ECO:0000256" key="1">
    <source>
        <dbReference type="ARBA" id="ARBA00004651"/>
    </source>
</evidence>
<feature type="transmembrane region" description="Helical" evidence="10">
    <location>
        <begin position="26"/>
        <end position="45"/>
    </location>
</feature>
<feature type="transmembrane region" description="Helical" evidence="10">
    <location>
        <begin position="182"/>
        <end position="203"/>
    </location>
</feature>
<evidence type="ECO:0000256" key="7">
    <source>
        <dbReference type="ARBA" id="ARBA00023065"/>
    </source>
</evidence>
<comment type="caution">
    <text evidence="12">The sequence shown here is derived from an EMBL/GenBank/DDBJ whole genome shotgun (WGS) entry which is preliminary data.</text>
</comment>
<evidence type="ECO:0000256" key="10">
    <source>
        <dbReference type="SAM" id="Phobius"/>
    </source>
</evidence>
<evidence type="ECO:0000256" key="8">
    <source>
        <dbReference type="ARBA" id="ARBA00023136"/>
    </source>
</evidence>
<feature type="transmembrane region" description="Helical" evidence="10">
    <location>
        <begin position="266"/>
        <end position="285"/>
    </location>
</feature>
<keyword evidence="6" id="KW-0915">Sodium</keyword>
<sequence>MELGVYAIIGVGVIVAVAAFSRRLGIAAPIILVLVGVGISFLPGVPEVEVPYELILDVVLPPVLYAAALTVPITDFRRNLAPIASLSIVLVVITALGSGFLLYTLLPHLNLAAGIALGAIISPPDAVAATSIGRRLGLPPRLLTLLEGEGLLNDATALVLLRSALAVVAGGIGTPWHVATDFGYAVVVAVIIGLAAGIVTTWVRSRFTDATLDTAISLIVPFVAFMPAEALNASGVLAVVIAGLYVGGVGPRLLSAQARINERINWGTVQFLLENAVFLAIGLQIRFLVDHVNQSVLSIGASVGIGLLATAALIVIRFAWIVPLLAGMRRAVARREKRLLRQWLWLSYFRAHPVEKPRDARRKRRAEQDYARRRADLDHDRENQIDWRGGIALGWSGMRGVVTLAAAQSLPTDGSVPYRSQLILIAFTVAVASLVVQGGTLPWLIKLLRIPGVDADADGRDVARLLDEVSNAGLKALDDPREALGIEGEIDPDVLERVRQSTFLRSEVAWERVRASDVPLDQRPHQLFMALRRLVVDAEREKLVEEQRLGRYSTRALASVQTMLDLEDTRLRPPRAGH</sequence>
<keyword evidence="5 10" id="KW-1133">Transmembrane helix</keyword>
<organism evidence="12 13">
    <name type="scientific">Gryllotalpicola kribbensis</name>
    <dbReference type="NCBI Taxonomy" id="993084"/>
    <lineage>
        <taxon>Bacteria</taxon>
        <taxon>Bacillati</taxon>
        <taxon>Actinomycetota</taxon>
        <taxon>Actinomycetes</taxon>
        <taxon>Micrococcales</taxon>
        <taxon>Microbacteriaceae</taxon>
        <taxon>Gryllotalpicola</taxon>
    </lineage>
</organism>
<feature type="transmembrane region" description="Helical" evidence="10">
    <location>
        <begin position="83"/>
        <end position="105"/>
    </location>
</feature>
<dbReference type="PANTHER" id="PTHR10110:SF86">
    <property type="entry name" value="SODIUM_HYDROGEN EXCHANGER 7"/>
    <property type="match status" value="1"/>
</dbReference>
<dbReference type="RefSeq" id="WP_344774438.1">
    <property type="nucleotide sequence ID" value="NZ_BAABBX010000006.1"/>
</dbReference>
<protein>
    <submittedName>
        <fullName evidence="12">Sodium:proton antiporter</fullName>
    </submittedName>
</protein>
<evidence type="ECO:0000256" key="6">
    <source>
        <dbReference type="ARBA" id="ARBA00023053"/>
    </source>
</evidence>
<feature type="transmembrane region" description="Helical" evidence="10">
    <location>
        <begin position="234"/>
        <end position="254"/>
    </location>
</feature>
<proteinExistence type="predicted"/>
<feature type="domain" description="Cation/H+ exchanger transmembrane" evidence="11">
    <location>
        <begin position="14"/>
        <end position="446"/>
    </location>
</feature>
<evidence type="ECO:0000313" key="13">
    <source>
        <dbReference type="Proteomes" id="UP001500213"/>
    </source>
</evidence>
<dbReference type="InterPro" id="IPR018422">
    <property type="entry name" value="Cation/H_exchanger_CPA1"/>
</dbReference>
<reference evidence="13" key="1">
    <citation type="journal article" date="2019" name="Int. J. Syst. Evol. Microbiol.">
        <title>The Global Catalogue of Microorganisms (GCM) 10K type strain sequencing project: providing services to taxonomists for standard genome sequencing and annotation.</title>
        <authorList>
            <consortium name="The Broad Institute Genomics Platform"/>
            <consortium name="The Broad Institute Genome Sequencing Center for Infectious Disease"/>
            <person name="Wu L."/>
            <person name="Ma J."/>
        </authorList>
    </citation>
    <scope>NUCLEOTIDE SEQUENCE [LARGE SCALE GENOMIC DNA]</scope>
    <source>
        <strain evidence="13">JCM 17593</strain>
    </source>
</reference>
<dbReference type="Gene3D" id="6.10.140.1330">
    <property type="match status" value="1"/>
</dbReference>
<evidence type="ECO:0000256" key="4">
    <source>
        <dbReference type="ARBA" id="ARBA00022692"/>
    </source>
</evidence>
<gene>
    <name evidence="12" type="ORF">GCM10022288_09860</name>
</gene>
<evidence type="ECO:0000313" key="12">
    <source>
        <dbReference type="EMBL" id="GAA4186386.1"/>
    </source>
</evidence>
<keyword evidence="4 10" id="KW-0812">Transmembrane</keyword>
<keyword evidence="3" id="KW-1003">Cell membrane</keyword>
<keyword evidence="13" id="KW-1185">Reference proteome</keyword>
<feature type="transmembrane region" description="Helical" evidence="10">
    <location>
        <begin position="6"/>
        <end position="21"/>
    </location>
</feature>
<feature type="transmembrane region" description="Helical" evidence="10">
    <location>
        <begin position="51"/>
        <end position="71"/>
    </location>
</feature>
<accession>A0ABP8AMX6</accession>
<evidence type="ECO:0000256" key="9">
    <source>
        <dbReference type="ARBA" id="ARBA00023201"/>
    </source>
</evidence>
<keyword evidence="9" id="KW-0739">Sodium transport</keyword>
<dbReference type="Proteomes" id="UP001500213">
    <property type="component" value="Unassembled WGS sequence"/>
</dbReference>
<feature type="transmembrane region" description="Helical" evidence="10">
    <location>
        <begin position="422"/>
        <end position="445"/>
    </location>
</feature>
<dbReference type="PANTHER" id="PTHR10110">
    <property type="entry name" value="SODIUM/HYDROGEN EXCHANGER"/>
    <property type="match status" value="1"/>
</dbReference>
<comment type="subcellular location">
    <subcellularLocation>
        <location evidence="1">Cell membrane</location>
        <topology evidence="1">Multi-pass membrane protein</topology>
    </subcellularLocation>
</comment>
<feature type="transmembrane region" description="Helical" evidence="10">
    <location>
        <begin position="305"/>
        <end position="328"/>
    </location>
</feature>
<evidence type="ECO:0000256" key="5">
    <source>
        <dbReference type="ARBA" id="ARBA00022989"/>
    </source>
</evidence>
<evidence type="ECO:0000256" key="2">
    <source>
        <dbReference type="ARBA" id="ARBA00022448"/>
    </source>
</evidence>
<keyword evidence="7" id="KW-0406">Ion transport</keyword>
<keyword evidence="8 10" id="KW-0472">Membrane</keyword>
<evidence type="ECO:0000256" key="3">
    <source>
        <dbReference type="ARBA" id="ARBA00022475"/>
    </source>
</evidence>
<dbReference type="EMBL" id="BAABBX010000006">
    <property type="protein sequence ID" value="GAA4186386.1"/>
    <property type="molecule type" value="Genomic_DNA"/>
</dbReference>
<dbReference type="InterPro" id="IPR006153">
    <property type="entry name" value="Cation/H_exchanger_TM"/>
</dbReference>